<dbReference type="PROSITE" id="PS51462">
    <property type="entry name" value="NUDIX"/>
    <property type="match status" value="1"/>
</dbReference>
<dbReference type="STRING" id="857265.WG78_02200"/>
<name>A0A0N0GR85_9NEIS</name>
<feature type="binding site" evidence="3">
    <location>
        <position position="65"/>
    </location>
    <ligand>
        <name>Mg(2+)</name>
        <dbReference type="ChEBI" id="CHEBI:18420"/>
    </ligand>
</feature>
<evidence type="ECO:0000259" key="4">
    <source>
        <dbReference type="PROSITE" id="PS51462"/>
    </source>
</evidence>
<dbReference type="SUPFAM" id="SSF55811">
    <property type="entry name" value="Nudix"/>
    <property type="match status" value="1"/>
</dbReference>
<keyword evidence="3" id="KW-0460">Magnesium</keyword>
<comment type="caution">
    <text evidence="5">The sequence shown here is derived from an EMBL/GenBank/DDBJ whole genome shotgun (WGS) entry which is preliminary data.</text>
</comment>
<accession>A0A0N0GR85</accession>
<dbReference type="NCBIfam" id="NF006961">
    <property type="entry name" value="PRK09438.1"/>
    <property type="match status" value="1"/>
</dbReference>
<evidence type="ECO:0000256" key="3">
    <source>
        <dbReference type="PIRSR" id="PIRSR603564-2"/>
    </source>
</evidence>
<dbReference type="InterPro" id="IPR015797">
    <property type="entry name" value="NUDIX_hydrolase-like_dom_sf"/>
</dbReference>
<feature type="domain" description="Nudix hydrolase" evidence="4">
    <location>
        <begin position="15"/>
        <end position="155"/>
    </location>
</feature>
<feature type="binding site" evidence="2">
    <location>
        <position position="17"/>
    </location>
    <ligand>
        <name>substrate</name>
    </ligand>
</feature>
<dbReference type="PATRIC" id="fig|857265.3.peg.459"/>
<keyword evidence="3" id="KW-0479">Metal-binding</keyword>
<dbReference type="EC" id="3.6.1.-" evidence="5"/>
<evidence type="ECO:0000313" key="6">
    <source>
        <dbReference type="Proteomes" id="UP000037939"/>
    </source>
</evidence>
<dbReference type="Gene3D" id="3.90.79.10">
    <property type="entry name" value="Nucleoside Triphosphate Pyrophosphohydrolase"/>
    <property type="match status" value="1"/>
</dbReference>
<evidence type="ECO:0000256" key="2">
    <source>
        <dbReference type="PIRSR" id="PIRSR603564-1"/>
    </source>
</evidence>
<dbReference type="CDD" id="cd04664">
    <property type="entry name" value="NUDIX_DHNTPase_like"/>
    <property type="match status" value="1"/>
</dbReference>
<feature type="binding site" evidence="3">
    <location>
        <position position="69"/>
    </location>
    <ligand>
        <name>Mg(2+)</name>
        <dbReference type="ChEBI" id="CHEBI:18420"/>
    </ligand>
</feature>
<dbReference type="GO" id="GO:0008828">
    <property type="term" value="F:dATP diphosphatase activity"/>
    <property type="evidence" value="ECO:0007669"/>
    <property type="project" value="InterPro"/>
</dbReference>
<dbReference type="PANTHER" id="PTHR43736:SF1">
    <property type="entry name" value="DIHYDRONEOPTERIN TRIPHOSPHATE DIPHOSPHATASE"/>
    <property type="match status" value="1"/>
</dbReference>
<reference evidence="5 6" key="1">
    <citation type="submission" date="2015-07" db="EMBL/GenBank/DDBJ databases">
        <title>Draft genome sequence of the Amantichitinum ursilacus IGB-41, a new chitin-degrading bacterium.</title>
        <authorList>
            <person name="Kirstahler P."/>
            <person name="Guenther M."/>
            <person name="Grumaz C."/>
            <person name="Rupp S."/>
            <person name="Zibek S."/>
            <person name="Sohn K."/>
        </authorList>
    </citation>
    <scope>NUCLEOTIDE SEQUENCE [LARGE SCALE GENOMIC DNA]</scope>
    <source>
        <strain evidence="5 6">IGB-41</strain>
    </source>
</reference>
<dbReference type="AlphaFoldDB" id="A0A0N0GR85"/>
<dbReference type="EMBL" id="LAQT01000001">
    <property type="protein sequence ID" value="KPC55431.1"/>
    <property type="molecule type" value="Genomic_DNA"/>
</dbReference>
<keyword evidence="1 5" id="KW-0378">Hydrolase</keyword>
<sequence length="165" mass="18654">MGLAADARLYNAAMPYKQPFSVLVVIHTADLHVLLLERKDYPGTWQSVTGSRENNEALPEVAAREVFEETGITVAQFGLQDWQQQNVYEIFERWRHRYAPGVTHNTEHVFSVQVPTDIPVTLAPAEHTRFCWMPWQQAADAVFSPSNAAAIRALIGRKKESPLPK</sequence>
<gene>
    <name evidence="5" type="primary">nudB_1</name>
    <name evidence="5" type="ORF">WG78_02200</name>
</gene>
<proteinExistence type="predicted"/>
<dbReference type="PRINTS" id="PR01404">
    <property type="entry name" value="NPPPHYDRLASE"/>
</dbReference>
<dbReference type="Pfam" id="PF00293">
    <property type="entry name" value="NUDIX"/>
    <property type="match status" value="1"/>
</dbReference>
<comment type="cofactor">
    <cofactor evidence="3">
        <name>Mg(2+)</name>
        <dbReference type="ChEBI" id="CHEBI:18420"/>
    </cofactor>
    <text evidence="3">Binds 1 Mg(2+) ion per subunit.</text>
</comment>
<feature type="binding site" evidence="2">
    <location>
        <position position="144"/>
    </location>
    <ligand>
        <name>substrate</name>
    </ligand>
</feature>
<evidence type="ECO:0000313" key="5">
    <source>
        <dbReference type="EMBL" id="KPC55431.1"/>
    </source>
</evidence>
<dbReference type="InterPro" id="IPR003564">
    <property type="entry name" value="DHNTPase"/>
</dbReference>
<dbReference type="GO" id="GO:0046872">
    <property type="term" value="F:metal ion binding"/>
    <property type="evidence" value="ECO:0007669"/>
    <property type="project" value="UniProtKB-KW"/>
</dbReference>
<feature type="binding site" evidence="2">
    <location>
        <position position="38"/>
    </location>
    <ligand>
        <name>substrate</name>
    </ligand>
</feature>
<dbReference type="InterPro" id="IPR000086">
    <property type="entry name" value="NUDIX_hydrolase_dom"/>
</dbReference>
<dbReference type="GO" id="GO:0046656">
    <property type="term" value="P:folic acid biosynthetic process"/>
    <property type="evidence" value="ECO:0007669"/>
    <property type="project" value="InterPro"/>
</dbReference>
<dbReference type="PANTHER" id="PTHR43736">
    <property type="entry name" value="ADP-RIBOSE PYROPHOSPHATASE"/>
    <property type="match status" value="1"/>
</dbReference>
<organism evidence="5 6">
    <name type="scientific">Amantichitinum ursilacus</name>
    <dbReference type="NCBI Taxonomy" id="857265"/>
    <lineage>
        <taxon>Bacteria</taxon>
        <taxon>Pseudomonadati</taxon>
        <taxon>Pseudomonadota</taxon>
        <taxon>Betaproteobacteria</taxon>
        <taxon>Neisseriales</taxon>
        <taxon>Chitinibacteraceae</taxon>
        <taxon>Amantichitinum</taxon>
    </lineage>
</organism>
<dbReference type="GO" id="GO:0019177">
    <property type="term" value="F:dihydroneopterin triphosphate pyrophosphohydrolase activity"/>
    <property type="evidence" value="ECO:0007669"/>
    <property type="project" value="InterPro"/>
</dbReference>
<dbReference type="PROSITE" id="PS00893">
    <property type="entry name" value="NUDIX_BOX"/>
    <property type="match status" value="1"/>
</dbReference>
<evidence type="ECO:0000256" key="1">
    <source>
        <dbReference type="ARBA" id="ARBA00022801"/>
    </source>
</evidence>
<dbReference type="Proteomes" id="UP000037939">
    <property type="component" value="Unassembled WGS sequence"/>
</dbReference>
<protein>
    <submittedName>
        <fullName evidence="5">Dihydroneopterin triphosphate pyrophosphatase</fullName>
        <ecNumber evidence="5">3.6.1.-</ecNumber>
    </submittedName>
</protein>
<feature type="binding site" evidence="3">
    <location>
        <position position="126"/>
    </location>
    <ligand>
        <name>Mg(2+)</name>
        <dbReference type="ChEBI" id="CHEBI:18420"/>
    </ligand>
</feature>
<feature type="binding site" evidence="2">
    <location>
        <position position="49"/>
    </location>
    <ligand>
        <name>substrate</name>
    </ligand>
</feature>
<dbReference type="InterPro" id="IPR020084">
    <property type="entry name" value="NUDIX_hydrolase_CS"/>
</dbReference>
<keyword evidence="6" id="KW-1185">Reference proteome</keyword>